<dbReference type="RefSeq" id="WP_069574085.1">
    <property type="nucleotide sequence ID" value="NZ_FOAK01000003.1"/>
</dbReference>
<dbReference type="STRING" id="190974.SAMN05216439_1109"/>
<dbReference type="Pfam" id="PF02579">
    <property type="entry name" value="Nitro_FeMo-Co"/>
    <property type="match status" value="1"/>
</dbReference>
<gene>
    <name evidence="2" type="ORF">SAMN05216439_1109</name>
</gene>
<reference evidence="2 3" key="1">
    <citation type="submission" date="2016-10" db="EMBL/GenBank/DDBJ databases">
        <authorList>
            <person name="de Groot N.N."/>
        </authorList>
    </citation>
    <scope>NUCLEOTIDE SEQUENCE [LARGE SCALE GENOMIC DNA]</scope>
    <source>
        <strain evidence="2 3">DSM 11978</strain>
    </source>
</reference>
<dbReference type="SUPFAM" id="SSF53146">
    <property type="entry name" value="Nitrogenase accessory factor-like"/>
    <property type="match status" value="1"/>
</dbReference>
<proteinExistence type="predicted"/>
<evidence type="ECO:0000313" key="3">
    <source>
        <dbReference type="Proteomes" id="UP000199506"/>
    </source>
</evidence>
<accession>A0A1H7HZS6</accession>
<dbReference type="Proteomes" id="UP000199506">
    <property type="component" value="Unassembled WGS sequence"/>
</dbReference>
<dbReference type="EMBL" id="FOAK01000003">
    <property type="protein sequence ID" value="SEK55796.1"/>
    <property type="molecule type" value="Genomic_DNA"/>
</dbReference>
<evidence type="ECO:0000259" key="1">
    <source>
        <dbReference type="Pfam" id="PF02579"/>
    </source>
</evidence>
<sequence length="107" mass="12351">MRLAVVSSDGENVDLHLGKGKSVYIYEYVENKLNFIERRDIEISDDSKHQGGKVIKTCEDCDVLISLQYGFKSKIKADDVDLKLVIDEGPIDEVLQRYIDHYNFMHK</sequence>
<dbReference type="InterPro" id="IPR036105">
    <property type="entry name" value="DiNase_FeMo-co_biosyn_sf"/>
</dbReference>
<feature type="domain" description="Dinitrogenase iron-molybdenum cofactor biosynthesis" evidence="1">
    <location>
        <begin position="9"/>
        <end position="99"/>
    </location>
</feature>
<dbReference type="InterPro" id="IPR003731">
    <property type="entry name" value="Di-Nase_FeMo-co_biosynth"/>
</dbReference>
<dbReference type="Gene3D" id="3.30.420.130">
    <property type="entry name" value="Dinitrogenase iron-molybdenum cofactor biosynthesis domain"/>
    <property type="match status" value="1"/>
</dbReference>
<protein>
    <submittedName>
        <fullName evidence="2">Dinitrogenase iron-molybdenum cofactor</fullName>
    </submittedName>
</protein>
<name>A0A1H7HZS6_9EURY</name>
<dbReference type="AlphaFoldDB" id="A0A1H7HZS6"/>
<dbReference type="OrthoDB" id="85838at2157"/>
<organism evidence="2 3">
    <name type="scientific">Methanobrevibacter gottschalkii</name>
    <dbReference type="NCBI Taxonomy" id="190974"/>
    <lineage>
        <taxon>Archaea</taxon>
        <taxon>Methanobacteriati</taxon>
        <taxon>Methanobacteriota</taxon>
        <taxon>Methanomada group</taxon>
        <taxon>Methanobacteria</taxon>
        <taxon>Methanobacteriales</taxon>
        <taxon>Methanobacteriaceae</taxon>
        <taxon>Methanobrevibacter</taxon>
    </lineage>
</organism>
<evidence type="ECO:0000313" key="2">
    <source>
        <dbReference type="EMBL" id="SEK55796.1"/>
    </source>
</evidence>